<keyword evidence="4" id="KW-0808">Transferase</keyword>
<sequence>MGVSNTGGSADTAATVQLLVDDDANREALQTILERRYVVTTDASELSGDLVLVDDRSFASSRDVIETPDDEDRLEFTPVVLLRRAGTRLDESLLTTGPSGERPLIDEVVDAPVQPTILFRRLDNLITRRRQFELLQNQNEQLEAFADVVSHDLRNPLQIATGRLELLESSVPTDEQVHVEEIQTSLERMEKIVESMLTLAQRGNDTGALTPVSVGDVADDAWAVIDAPDATFVNSAAETTILADEDQLQTIFENLFRNAVEHGTAGESAGSETEGTLTGAIEIAVSGIEDGFVVEDDGAGIPPEKRERVLERGYSGGDGGTGLGLDIVLTVVEAHGWDITLEESDAGGTQFLVTGVTRVE</sequence>
<name>A0A2Z2HVW4_9EURY</name>
<dbReference type="CDD" id="cd00075">
    <property type="entry name" value="HATPase"/>
    <property type="match status" value="1"/>
</dbReference>
<dbReference type="Pfam" id="PF00512">
    <property type="entry name" value="HisKA"/>
    <property type="match status" value="1"/>
</dbReference>
<dbReference type="GO" id="GO:0000155">
    <property type="term" value="F:phosphorelay sensor kinase activity"/>
    <property type="evidence" value="ECO:0007669"/>
    <property type="project" value="InterPro"/>
</dbReference>
<dbReference type="EC" id="2.7.13.3" evidence="2"/>
<dbReference type="CDD" id="cd00082">
    <property type="entry name" value="HisKA"/>
    <property type="match status" value="1"/>
</dbReference>
<comment type="catalytic activity">
    <reaction evidence="1">
        <text>ATP + protein L-histidine = ADP + protein N-phospho-L-histidine.</text>
        <dbReference type="EC" id="2.7.13.3"/>
    </reaction>
</comment>
<dbReference type="InterPro" id="IPR004358">
    <property type="entry name" value="Sig_transdc_His_kin-like_C"/>
</dbReference>
<dbReference type="InterPro" id="IPR005467">
    <property type="entry name" value="His_kinase_dom"/>
</dbReference>
<dbReference type="SMART" id="SM00387">
    <property type="entry name" value="HATPase_c"/>
    <property type="match status" value="1"/>
</dbReference>
<evidence type="ECO:0000256" key="3">
    <source>
        <dbReference type="ARBA" id="ARBA00022553"/>
    </source>
</evidence>
<evidence type="ECO:0000256" key="4">
    <source>
        <dbReference type="ARBA" id="ARBA00022679"/>
    </source>
</evidence>
<reference evidence="9" key="1">
    <citation type="submission" date="2017-02" db="EMBL/GenBank/DDBJ databases">
        <title>Natronthermophilus aegyptiacus gen. nov.,sp. nov., an aerobic, extremely halophilic alkalithermophilic archaeon isolated from the athalassohaline Wadi An Natrun, Egypt.</title>
        <authorList>
            <person name="Zhao B."/>
        </authorList>
    </citation>
    <scope>NUCLEOTIDE SEQUENCE [LARGE SCALE GENOMIC DNA]</scope>
    <source>
        <strain evidence="9">JW/NM-HA 15</strain>
    </source>
</reference>
<dbReference type="Proteomes" id="UP000250088">
    <property type="component" value="Chromosome"/>
</dbReference>
<feature type="domain" description="Histidine kinase" evidence="7">
    <location>
        <begin position="148"/>
        <end position="354"/>
    </location>
</feature>
<dbReference type="InterPro" id="IPR036890">
    <property type="entry name" value="HATPase_C_sf"/>
</dbReference>
<dbReference type="InterPro" id="IPR036097">
    <property type="entry name" value="HisK_dim/P_sf"/>
</dbReference>
<dbReference type="SMART" id="SM00388">
    <property type="entry name" value="HisKA"/>
    <property type="match status" value="1"/>
</dbReference>
<organism evidence="8 9">
    <name type="scientific">Natrarchaeobaculum aegyptiacum</name>
    <dbReference type="NCBI Taxonomy" id="745377"/>
    <lineage>
        <taxon>Archaea</taxon>
        <taxon>Methanobacteriati</taxon>
        <taxon>Methanobacteriota</taxon>
        <taxon>Stenosarchaea group</taxon>
        <taxon>Halobacteria</taxon>
        <taxon>Halobacteriales</taxon>
        <taxon>Natrialbaceae</taxon>
        <taxon>Natrarchaeobaculum</taxon>
    </lineage>
</organism>
<dbReference type="PANTHER" id="PTHR43711:SF1">
    <property type="entry name" value="HISTIDINE KINASE 1"/>
    <property type="match status" value="1"/>
</dbReference>
<keyword evidence="6" id="KW-0902">Two-component regulatory system</keyword>
<dbReference type="Gene3D" id="3.30.565.10">
    <property type="entry name" value="Histidine kinase-like ATPase, C-terminal domain"/>
    <property type="match status" value="1"/>
</dbReference>
<keyword evidence="5" id="KW-0418">Kinase</keyword>
<keyword evidence="3" id="KW-0597">Phosphoprotein</keyword>
<dbReference type="AlphaFoldDB" id="A0A2Z2HVW4"/>
<accession>A0A2Z2HVW4</accession>
<evidence type="ECO:0000256" key="5">
    <source>
        <dbReference type="ARBA" id="ARBA00022777"/>
    </source>
</evidence>
<dbReference type="SUPFAM" id="SSF55874">
    <property type="entry name" value="ATPase domain of HSP90 chaperone/DNA topoisomerase II/histidine kinase"/>
    <property type="match status" value="1"/>
</dbReference>
<gene>
    <name evidence="8" type="ORF">B1756_18170</name>
</gene>
<dbReference type="PROSITE" id="PS50109">
    <property type="entry name" value="HIS_KIN"/>
    <property type="match status" value="1"/>
</dbReference>
<evidence type="ECO:0000313" key="9">
    <source>
        <dbReference type="Proteomes" id="UP000250088"/>
    </source>
</evidence>
<dbReference type="EMBL" id="CP019893">
    <property type="protein sequence ID" value="ARS91456.1"/>
    <property type="molecule type" value="Genomic_DNA"/>
</dbReference>
<dbReference type="InterPro" id="IPR003661">
    <property type="entry name" value="HisK_dim/P_dom"/>
</dbReference>
<evidence type="ECO:0000256" key="6">
    <source>
        <dbReference type="ARBA" id="ARBA00023012"/>
    </source>
</evidence>
<evidence type="ECO:0000256" key="1">
    <source>
        <dbReference type="ARBA" id="ARBA00000085"/>
    </source>
</evidence>
<evidence type="ECO:0000259" key="7">
    <source>
        <dbReference type="PROSITE" id="PS50109"/>
    </source>
</evidence>
<dbReference type="PRINTS" id="PR00344">
    <property type="entry name" value="BCTRLSENSOR"/>
</dbReference>
<evidence type="ECO:0000313" key="8">
    <source>
        <dbReference type="EMBL" id="ARS91456.1"/>
    </source>
</evidence>
<keyword evidence="9" id="KW-1185">Reference proteome</keyword>
<evidence type="ECO:0000256" key="2">
    <source>
        <dbReference type="ARBA" id="ARBA00012438"/>
    </source>
</evidence>
<dbReference type="Gene3D" id="1.10.287.130">
    <property type="match status" value="1"/>
</dbReference>
<dbReference type="PANTHER" id="PTHR43711">
    <property type="entry name" value="TWO-COMPONENT HISTIDINE KINASE"/>
    <property type="match status" value="1"/>
</dbReference>
<dbReference type="KEGG" id="naj:B1756_18170"/>
<dbReference type="InterPro" id="IPR050736">
    <property type="entry name" value="Sensor_HK_Regulatory"/>
</dbReference>
<protein>
    <recommendedName>
        <fullName evidence="2">histidine kinase</fullName>
        <ecNumber evidence="2">2.7.13.3</ecNumber>
    </recommendedName>
</protein>
<proteinExistence type="predicted"/>
<dbReference type="Pfam" id="PF02518">
    <property type="entry name" value="HATPase_c"/>
    <property type="match status" value="1"/>
</dbReference>
<dbReference type="InterPro" id="IPR003594">
    <property type="entry name" value="HATPase_dom"/>
</dbReference>
<dbReference type="SUPFAM" id="SSF47384">
    <property type="entry name" value="Homodimeric domain of signal transducing histidine kinase"/>
    <property type="match status" value="1"/>
</dbReference>